<dbReference type="Gene3D" id="3.30.40.10">
    <property type="entry name" value="Zinc/RING finger domain, C3HC4 (zinc finger)"/>
    <property type="match status" value="1"/>
</dbReference>
<keyword evidence="1" id="KW-0479">Metal-binding</keyword>
<keyword evidence="1" id="KW-0862">Zinc</keyword>
<feature type="region of interest" description="Disordered" evidence="2">
    <location>
        <begin position="84"/>
        <end position="103"/>
    </location>
</feature>
<dbReference type="EMBL" id="BAABME010003038">
    <property type="protein sequence ID" value="GAA0157147.1"/>
    <property type="molecule type" value="Genomic_DNA"/>
</dbReference>
<reference evidence="4 5" key="1">
    <citation type="submission" date="2024-01" db="EMBL/GenBank/DDBJ databases">
        <title>The complete chloroplast genome sequence of Lithospermum erythrorhizon: insights into the phylogenetic relationship among Boraginaceae species and the maternal lineages of purple gromwells.</title>
        <authorList>
            <person name="Okada T."/>
            <person name="Watanabe K."/>
        </authorList>
    </citation>
    <scope>NUCLEOTIDE SEQUENCE [LARGE SCALE GENOMIC DNA]</scope>
</reference>
<dbReference type="SUPFAM" id="SSF57850">
    <property type="entry name" value="RING/U-box"/>
    <property type="match status" value="1"/>
</dbReference>
<dbReference type="Proteomes" id="UP001454036">
    <property type="component" value="Unassembled WGS sequence"/>
</dbReference>
<dbReference type="AlphaFoldDB" id="A0AAV3PZA0"/>
<sequence length="276" mass="29940">MEPGGGAEVQRTNSVNLRDLLRIDVERTNSAILLDFLRVKQEECFRNDIGRSSGNIRSRQSLGDVLSLTKNTISNDGSILDAKIDEPSGSGGGSFGGSIMGSKKNWRGLRKRLKLRGGDSIPAPDVPVSRRSHRISLSELLQTNSNQGLDGGSSILYDSVGNADEEVVEEGAGESSGGGEEPVRMSLMALIAEADSAYIINGNELEEEKEKEEEGEEETGNLLKYNGCCVCMVRHKGAAFIPCGHTFCRICSRKIYVKRGNCPICNNLILDILDIF</sequence>
<feature type="compositionally biased region" description="Gly residues" evidence="2">
    <location>
        <begin position="89"/>
        <end position="99"/>
    </location>
</feature>
<dbReference type="PROSITE" id="PS50089">
    <property type="entry name" value="ZF_RING_2"/>
    <property type="match status" value="1"/>
</dbReference>
<dbReference type="GO" id="GO:0008270">
    <property type="term" value="F:zinc ion binding"/>
    <property type="evidence" value="ECO:0007669"/>
    <property type="project" value="UniProtKB-KW"/>
</dbReference>
<evidence type="ECO:0000313" key="4">
    <source>
        <dbReference type="EMBL" id="GAA0157147.1"/>
    </source>
</evidence>
<name>A0AAV3PZA0_LITER</name>
<comment type="caution">
    <text evidence="4">The sequence shown here is derived from an EMBL/GenBank/DDBJ whole genome shotgun (WGS) entry which is preliminary data.</text>
</comment>
<evidence type="ECO:0000256" key="1">
    <source>
        <dbReference type="PROSITE-ProRule" id="PRU00175"/>
    </source>
</evidence>
<dbReference type="PANTHER" id="PTHR46629">
    <property type="entry name" value="OS01G0917900 PROTEIN"/>
    <property type="match status" value="1"/>
</dbReference>
<evidence type="ECO:0000256" key="2">
    <source>
        <dbReference type="SAM" id="MobiDB-lite"/>
    </source>
</evidence>
<dbReference type="CDD" id="cd16449">
    <property type="entry name" value="RING-HC"/>
    <property type="match status" value="1"/>
</dbReference>
<evidence type="ECO:0000259" key="3">
    <source>
        <dbReference type="PROSITE" id="PS50089"/>
    </source>
</evidence>
<dbReference type="Pfam" id="PF13920">
    <property type="entry name" value="zf-C3HC4_3"/>
    <property type="match status" value="1"/>
</dbReference>
<gene>
    <name evidence="4" type="ORF">LIER_14474</name>
</gene>
<keyword evidence="5" id="KW-1185">Reference proteome</keyword>
<evidence type="ECO:0000313" key="5">
    <source>
        <dbReference type="Proteomes" id="UP001454036"/>
    </source>
</evidence>
<keyword evidence="1" id="KW-0863">Zinc-finger</keyword>
<dbReference type="SMART" id="SM00184">
    <property type="entry name" value="RING"/>
    <property type="match status" value="1"/>
</dbReference>
<dbReference type="InterPro" id="IPR001841">
    <property type="entry name" value="Znf_RING"/>
</dbReference>
<dbReference type="InterPro" id="IPR013083">
    <property type="entry name" value="Znf_RING/FYVE/PHD"/>
</dbReference>
<feature type="domain" description="RING-type" evidence="3">
    <location>
        <begin position="228"/>
        <end position="266"/>
    </location>
</feature>
<organism evidence="4 5">
    <name type="scientific">Lithospermum erythrorhizon</name>
    <name type="common">Purple gromwell</name>
    <name type="synonym">Lithospermum officinale var. erythrorhizon</name>
    <dbReference type="NCBI Taxonomy" id="34254"/>
    <lineage>
        <taxon>Eukaryota</taxon>
        <taxon>Viridiplantae</taxon>
        <taxon>Streptophyta</taxon>
        <taxon>Embryophyta</taxon>
        <taxon>Tracheophyta</taxon>
        <taxon>Spermatophyta</taxon>
        <taxon>Magnoliopsida</taxon>
        <taxon>eudicotyledons</taxon>
        <taxon>Gunneridae</taxon>
        <taxon>Pentapetalae</taxon>
        <taxon>asterids</taxon>
        <taxon>lamiids</taxon>
        <taxon>Boraginales</taxon>
        <taxon>Boraginaceae</taxon>
        <taxon>Boraginoideae</taxon>
        <taxon>Lithospermeae</taxon>
        <taxon>Lithospermum</taxon>
    </lineage>
</organism>
<protein>
    <recommendedName>
        <fullName evidence="3">RING-type domain-containing protein</fullName>
    </recommendedName>
</protein>
<proteinExistence type="predicted"/>
<accession>A0AAV3PZA0</accession>